<dbReference type="RefSeq" id="WP_159961718.1">
    <property type="nucleotide sequence ID" value="NZ_OCNK01000003.1"/>
</dbReference>
<gene>
    <name evidence="1" type="ORF">SAMN06272739_2564</name>
</gene>
<organism evidence="1 2">
    <name type="scientific">Blastococcus haudaquaticus</name>
    <dbReference type="NCBI Taxonomy" id="1938745"/>
    <lineage>
        <taxon>Bacteria</taxon>
        <taxon>Bacillati</taxon>
        <taxon>Actinomycetota</taxon>
        <taxon>Actinomycetes</taxon>
        <taxon>Geodermatophilales</taxon>
        <taxon>Geodermatophilaceae</taxon>
        <taxon>Blastococcus</taxon>
    </lineage>
</organism>
<keyword evidence="2" id="KW-1185">Reference proteome</keyword>
<reference evidence="2" key="1">
    <citation type="submission" date="2017-09" db="EMBL/GenBank/DDBJ databases">
        <authorList>
            <person name="Varghese N."/>
            <person name="Submissions S."/>
        </authorList>
    </citation>
    <scope>NUCLEOTIDE SEQUENCE [LARGE SCALE GENOMIC DNA]</scope>
    <source>
        <strain evidence="2">DSM 44270</strain>
    </source>
</reference>
<dbReference type="EMBL" id="OCNK01000003">
    <property type="protein sequence ID" value="SOE00379.1"/>
    <property type="molecule type" value="Genomic_DNA"/>
</dbReference>
<accession>A0A286GZ52</accession>
<sequence length="57" mass="6082">MSWLLVVAIVWVSVAVPLALLIGSSIRRADEPAPSSPHPTIPDFVPAHWVASAAEPR</sequence>
<dbReference type="AlphaFoldDB" id="A0A286GZ52"/>
<evidence type="ECO:0000313" key="2">
    <source>
        <dbReference type="Proteomes" id="UP000219482"/>
    </source>
</evidence>
<name>A0A286GZ52_9ACTN</name>
<proteinExistence type="predicted"/>
<protein>
    <submittedName>
        <fullName evidence="1">Uncharacterized protein</fullName>
    </submittedName>
</protein>
<evidence type="ECO:0000313" key="1">
    <source>
        <dbReference type="EMBL" id="SOE00379.1"/>
    </source>
</evidence>
<dbReference type="Proteomes" id="UP000219482">
    <property type="component" value="Unassembled WGS sequence"/>
</dbReference>